<proteinExistence type="predicted"/>
<protein>
    <submittedName>
        <fullName evidence="2">MOSC domain-containing protein</fullName>
    </submittedName>
</protein>
<accession>A0AC34QUE0</accession>
<sequence>MGVLKDGRVVAAVAGVAGVGILTGYLVYRKYREHLYWNSEFVPVGYVKELFVHPIKSTKPIKPQWFECTAKGAKYEENQDRSFLVVDAKLDHLFLTARQYPKLVLIESYVKNNVLTVKTPDGNSVEVDLAEVIKRNDVRRGILFEKKTQDGLDCGDEVAELIANWLNVADKREIRLIYYADGLQTERDFVTDPSYWLNPVPIVPDTPAYQDLASFMLCTEASANELNERLAKLGDDKCTVSIRNFRPNINVAGTIPFDEDRWLNVKIGEAEFTCYKPCTRCVLTTVDPDKGAFNKNMQPLRLLRSYRLAPKGKMLDLYGDSPIFGVNMAATKFGKINIGDQVLVRYKPSPL</sequence>
<name>A0AC34QUE0_9BILA</name>
<organism evidence="1 2">
    <name type="scientific">Panagrolaimus sp. JU765</name>
    <dbReference type="NCBI Taxonomy" id="591449"/>
    <lineage>
        <taxon>Eukaryota</taxon>
        <taxon>Metazoa</taxon>
        <taxon>Ecdysozoa</taxon>
        <taxon>Nematoda</taxon>
        <taxon>Chromadorea</taxon>
        <taxon>Rhabditida</taxon>
        <taxon>Tylenchina</taxon>
        <taxon>Panagrolaimomorpha</taxon>
        <taxon>Panagrolaimoidea</taxon>
        <taxon>Panagrolaimidae</taxon>
        <taxon>Panagrolaimus</taxon>
    </lineage>
</organism>
<dbReference type="WBParaSite" id="JU765_v2.g19619.t1">
    <property type="protein sequence ID" value="JU765_v2.g19619.t1"/>
    <property type="gene ID" value="JU765_v2.g19619"/>
</dbReference>
<reference evidence="2" key="1">
    <citation type="submission" date="2022-11" db="UniProtKB">
        <authorList>
            <consortium name="WormBaseParasite"/>
        </authorList>
    </citation>
    <scope>IDENTIFICATION</scope>
</reference>
<evidence type="ECO:0000313" key="1">
    <source>
        <dbReference type="Proteomes" id="UP000887576"/>
    </source>
</evidence>
<evidence type="ECO:0000313" key="2">
    <source>
        <dbReference type="WBParaSite" id="JU765_v2.g19619.t1"/>
    </source>
</evidence>
<dbReference type="Proteomes" id="UP000887576">
    <property type="component" value="Unplaced"/>
</dbReference>